<name>A0A2A6CML6_PRIPA</name>
<keyword evidence="6" id="KW-0460">Magnesium</keyword>
<keyword evidence="8" id="KW-1133">Transmembrane helix</keyword>
<organism evidence="10 11">
    <name type="scientific">Pristionchus pacificus</name>
    <name type="common">Parasitic nematode worm</name>
    <dbReference type="NCBI Taxonomy" id="54126"/>
    <lineage>
        <taxon>Eukaryota</taxon>
        <taxon>Metazoa</taxon>
        <taxon>Ecdysozoa</taxon>
        <taxon>Nematoda</taxon>
        <taxon>Chromadorea</taxon>
        <taxon>Rhabditida</taxon>
        <taxon>Rhabditina</taxon>
        <taxon>Diplogasteromorpha</taxon>
        <taxon>Diplogasteroidea</taxon>
        <taxon>Neodiplogasteridae</taxon>
        <taxon>Pristionchus</taxon>
    </lineage>
</organism>
<evidence type="ECO:0000256" key="5">
    <source>
        <dbReference type="PIRSR" id="PIRSR601019-1"/>
    </source>
</evidence>
<dbReference type="Pfam" id="PF00503">
    <property type="entry name" value="G-alpha"/>
    <property type="match status" value="2"/>
</dbReference>
<dbReference type="InterPro" id="IPR011025">
    <property type="entry name" value="GproteinA_insert"/>
</dbReference>
<dbReference type="GO" id="GO:0005834">
    <property type="term" value="C:heterotrimeric G-protein complex"/>
    <property type="evidence" value="ECO:0000318"/>
    <property type="project" value="GO_Central"/>
</dbReference>
<proteinExistence type="predicted"/>
<feature type="binding site" evidence="6">
    <location>
        <position position="753"/>
    </location>
    <ligand>
        <name>Mg(2+)</name>
        <dbReference type="ChEBI" id="CHEBI:18420"/>
    </ligand>
</feature>
<feature type="region of interest" description="Disordered" evidence="7">
    <location>
        <begin position="138"/>
        <end position="157"/>
    </location>
</feature>
<dbReference type="GO" id="GO:0001664">
    <property type="term" value="F:G protein-coupled receptor binding"/>
    <property type="evidence" value="ECO:0000318"/>
    <property type="project" value="GO_Central"/>
</dbReference>
<dbReference type="GO" id="GO:0031683">
    <property type="term" value="F:G-protein beta/gamma-subunit complex binding"/>
    <property type="evidence" value="ECO:0000318"/>
    <property type="project" value="GO_Central"/>
</dbReference>
<feature type="binding site" evidence="5">
    <location>
        <position position="919"/>
    </location>
    <ligand>
        <name>GTP</name>
        <dbReference type="ChEBI" id="CHEBI:37565"/>
    </ligand>
</feature>
<dbReference type="Gene3D" id="1.10.400.10">
    <property type="entry name" value="GI Alpha 1, domain 2-like"/>
    <property type="match status" value="2"/>
</dbReference>
<evidence type="ECO:0000256" key="9">
    <source>
        <dbReference type="SAM" id="SignalP"/>
    </source>
</evidence>
<feature type="transmembrane region" description="Helical" evidence="8">
    <location>
        <begin position="1025"/>
        <end position="1045"/>
    </location>
</feature>
<feature type="compositionally biased region" description="Basic and acidic residues" evidence="7">
    <location>
        <begin position="188"/>
        <end position="203"/>
    </location>
</feature>
<feature type="signal peptide" evidence="9">
    <location>
        <begin position="1"/>
        <end position="22"/>
    </location>
</feature>
<dbReference type="Gene3D" id="3.40.50.300">
    <property type="entry name" value="P-loop containing nucleotide triphosphate hydrolases"/>
    <property type="match status" value="2"/>
</dbReference>
<dbReference type="SMART" id="SM00275">
    <property type="entry name" value="G_alpha"/>
    <property type="match status" value="2"/>
</dbReference>
<reference evidence="11" key="1">
    <citation type="journal article" date="2008" name="Nat. Genet.">
        <title>The Pristionchus pacificus genome provides a unique perspective on nematode lifestyle and parasitism.</title>
        <authorList>
            <person name="Dieterich C."/>
            <person name="Clifton S.W."/>
            <person name="Schuster L.N."/>
            <person name="Chinwalla A."/>
            <person name="Delehaunty K."/>
            <person name="Dinkelacker I."/>
            <person name="Fulton L."/>
            <person name="Fulton R."/>
            <person name="Godfrey J."/>
            <person name="Minx P."/>
            <person name="Mitreva M."/>
            <person name="Roeseler W."/>
            <person name="Tian H."/>
            <person name="Witte H."/>
            <person name="Yang S.P."/>
            <person name="Wilson R.K."/>
            <person name="Sommer R.J."/>
        </authorList>
    </citation>
    <scope>NUCLEOTIDE SEQUENCE [LARGE SCALE GENOMIC DNA]</scope>
    <source>
        <strain evidence="11">PS312</strain>
    </source>
</reference>
<sequence>MRDALHYPFSFIILCRSPIIAAFQLQLALSCLTSECILSGAQTIAATMGALMSNSLDTAAFSVVFWEYSIITFSYQTNFLIRETYSIARAMVPVYCMGTSLKFSELSCGLTSTMFLNKLSKRISIRMGVPMCKPSLAGDACDSPERPENNKSERAATDAIDTLSEDVTLRSYTKRENADCHINSNRPNAEEGERRGREQRGADAGKSTILRQMRILHMNGFSEGEILSFHKTLRLNVFQIFHEIARGVQESKDVIDGNEKSMIYRFSEGHLWFMGKEEETEIEFILNFLQLNCVQYFLKCYPNHPSLPDNSHYFIPKLVTLISPEYKPTAEDILQLRVPTSNVNEINFSFATRSIRLIDVGGQRTYRKKWIHCFDGVSAVLFVASMAAYDQLMDEVEVPIKPLLQTNIFSPGCPHKNEKLVNRLKDSADLFGEMLRSRFLLAASFILFLNKKDLFSKKLFNTPLGKYLNEYNGDNIEDATEFIKDYFLKRKSKKDKDRTIYSHYIYVCNRHEKCRIRLQSSIEGEFMHYPALVVIQGYRERMGVTVAKPCKAAGVYARQDTNPVDSSGAQKIPDPIKVNVTVRDVKAQVAISTIIDKSLQREKTEDLSRVKILLLGGADAGKSTILKQMRILHMSGFSDDEMHSFHKYLRYNIFHEIALGVQECILTIADSETNLIYRFSEGLSWFMGIDQEKEVEFLLNFLQLKCVKSFMEMYPNYSSLPDNAHYYIPHLSSLLAPDHVPTAEDILHLRIPTTSVNEINFSFSSSSIRLIDVGGQRTYRKKWIHCFDGVAAVLFVASMAAYDQSLDEVDVMIKPVLHKDLFPPADIKPAKMPNRLRDSAQLFGEMLRSKFLTSSAFILFLNKKDLFAKKLPSHPISNYISGYRGKNTEDASEFIKEYFLKRKSKKDKERKIYSHYTCATDTKNVEFVFKAACDIVLQKNLNSSGIQGVRTNCAISFAVDFLTIYLLWTKTPRQTGAYKYLLLTMQTFSALIDMHTGLLFAPIPLFPVIGVYCKGVLCMMSDPHICVVTFFALVLGCLITLNLCVFYRHQSILPATHPLKIIKNLYRNIVCSLYILSIETMPILVLISDHESTGKSLYLTQNHPAMLWISRKPSWIVYDPNSNTRFVIYYVIIVSEMSSRTLAFHRVMINSLVMQPTTHFGALNRNTHNSATVNADMSKVLLMSPATIAATVSDPAKYA</sequence>
<dbReference type="Proteomes" id="UP000005239">
    <property type="component" value="Unassembled WGS sequence"/>
</dbReference>
<dbReference type="SUPFAM" id="SSF47895">
    <property type="entry name" value="Transducin (alpha subunit), insertion domain"/>
    <property type="match status" value="2"/>
</dbReference>
<dbReference type="InterPro" id="IPR001019">
    <property type="entry name" value="Gprotein_alpha_su"/>
</dbReference>
<accession>A0A8R1UY03</accession>
<evidence type="ECO:0000313" key="10">
    <source>
        <dbReference type="EnsemblMetazoa" id="PPA41831.1"/>
    </source>
</evidence>
<feature type="transmembrane region" description="Helical" evidence="8">
    <location>
        <begin position="1065"/>
        <end position="1087"/>
    </location>
</feature>
<dbReference type="GO" id="GO:0007188">
    <property type="term" value="P:adenylate cyclase-modulating G protein-coupled receptor signaling pathway"/>
    <property type="evidence" value="ECO:0000318"/>
    <property type="project" value="GO_Central"/>
</dbReference>
<reference evidence="10" key="2">
    <citation type="submission" date="2022-06" db="UniProtKB">
        <authorList>
            <consortium name="EnsemblMetazoa"/>
        </authorList>
    </citation>
    <scope>IDENTIFICATION</scope>
    <source>
        <strain evidence="10">PS312</strain>
    </source>
</reference>
<feature type="binding site" evidence="5">
    <location>
        <begin position="747"/>
        <end position="753"/>
    </location>
    <ligand>
        <name>GTP</name>
        <dbReference type="ChEBI" id="CHEBI:37565"/>
    </ligand>
</feature>
<dbReference type="GO" id="GO:0003924">
    <property type="term" value="F:GTPase activity"/>
    <property type="evidence" value="ECO:0000318"/>
    <property type="project" value="GO_Central"/>
</dbReference>
<keyword evidence="9" id="KW-0732">Signal</keyword>
<gene>
    <name evidence="10" type="primary">WBGene00280200</name>
</gene>
<feature type="transmembrane region" description="Helical" evidence="8">
    <location>
        <begin position="988"/>
        <end position="1013"/>
    </location>
</feature>
<feature type="chain" id="PRO_5043377411" evidence="9">
    <location>
        <begin position="23"/>
        <end position="1199"/>
    </location>
</feature>
<dbReference type="AlphaFoldDB" id="A0A2A6CML6"/>
<protein>
    <submittedName>
        <fullName evidence="10">G protein-coupled receptor</fullName>
    </submittedName>
</protein>
<dbReference type="EnsemblMetazoa" id="PPA41831.1">
    <property type="protein sequence ID" value="PPA41831.1"/>
    <property type="gene ID" value="WBGene00280200"/>
</dbReference>
<evidence type="ECO:0000256" key="8">
    <source>
        <dbReference type="SAM" id="Phobius"/>
    </source>
</evidence>
<feature type="compositionally biased region" description="Basic and acidic residues" evidence="7">
    <location>
        <begin position="143"/>
        <end position="156"/>
    </location>
</feature>
<dbReference type="FunFam" id="3.40.50.300:FF:003469">
    <property type="entry name" value="Uncharacterized protein"/>
    <property type="match status" value="2"/>
</dbReference>
<evidence type="ECO:0000256" key="3">
    <source>
        <dbReference type="ARBA" id="ARBA00023134"/>
    </source>
</evidence>
<keyword evidence="11" id="KW-1185">Reference proteome</keyword>
<keyword evidence="3 5" id="KW-0342">GTP-binding</keyword>
<dbReference type="InterPro" id="IPR027417">
    <property type="entry name" value="P-loop_NTPase"/>
</dbReference>
<dbReference type="InterPro" id="IPR019429">
    <property type="entry name" value="7TM_GPCR_serpentine_rcpt_Sri"/>
</dbReference>
<feature type="region of interest" description="Disordered" evidence="7">
    <location>
        <begin position="178"/>
        <end position="204"/>
    </location>
</feature>
<keyword evidence="4" id="KW-0807">Transducer</keyword>
<feature type="binding site" evidence="5">
    <location>
        <begin position="772"/>
        <end position="776"/>
    </location>
    <ligand>
        <name>GTP</name>
        <dbReference type="ChEBI" id="CHEBI:37565"/>
    </ligand>
</feature>
<dbReference type="PROSITE" id="PS51882">
    <property type="entry name" value="G_ALPHA"/>
    <property type="match status" value="2"/>
</dbReference>
<dbReference type="SUPFAM" id="SSF52540">
    <property type="entry name" value="P-loop containing nucleoside triphosphate hydrolases"/>
    <property type="match status" value="2"/>
</dbReference>
<keyword evidence="8" id="KW-0812">Transmembrane</keyword>
<keyword evidence="8" id="KW-0472">Membrane</keyword>
<dbReference type="PANTHER" id="PTHR10218:SF302">
    <property type="entry name" value="GUANINE NUCLEOTIDE-BINDING PROTEIN ALPHA-5 SUBUNIT"/>
    <property type="match status" value="1"/>
</dbReference>
<dbReference type="CDD" id="cd00066">
    <property type="entry name" value="G-alpha"/>
    <property type="match status" value="2"/>
</dbReference>
<feature type="transmembrane region" description="Helical" evidence="8">
    <location>
        <begin position="949"/>
        <end position="968"/>
    </location>
</feature>
<dbReference type="PRINTS" id="PR00318">
    <property type="entry name" value="GPROTEINA"/>
</dbReference>
<dbReference type="Pfam" id="PF10327">
    <property type="entry name" value="7TM_GPCR_Sri"/>
    <property type="match status" value="1"/>
</dbReference>
<evidence type="ECO:0000256" key="7">
    <source>
        <dbReference type="SAM" id="MobiDB-lite"/>
    </source>
</evidence>
<dbReference type="PROSITE" id="PS51257">
    <property type="entry name" value="PROKAR_LIPOPROTEIN"/>
    <property type="match status" value="1"/>
</dbReference>
<dbReference type="GO" id="GO:0005737">
    <property type="term" value="C:cytoplasm"/>
    <property type="evidence" value="ECO:0000318"/>
    <property type="project" value="GO_Central"/>
</dbReference>
<evidence type="ECO:0000256" key="6">
    <source>
        <dbReference type="PIRSR" id="PIRSR601019-2"/>
    </source>
</evidence>
<keyword evidence="1 6" id="KW-0479">Metal-binding</keyword>
<feature type="binding site" evidence="5">
    <location>
        <begin position="862"/>
        <end position="865"/>
    </location>
    <ligand>
        <name>GTP</name>
        <dbReference type="ChEBI" id="CHEBI:37565"/>
    </ligand>
</feature>
<evidence type="ECO:0000256" key="2">
    <source>
        <dbReference type="ARBA" id="ARBA00022741"/>
    </source>
</evidence>
<evidence type="ECO:0000313" key="11">
    <source>
        <dbReference type="Proteomes" id="UP000005239"/>
    </source>
</evidence>
<keyword evidence="2 5" id="KW-0547">Nucleotide-binding</keyword>
<dbReference type="GO" id="GO:0005525">
    <property type="term" value="F:GTP binding"/>
    <property type="evidence" value="ECO:0007669"/>
    <property type="project" value="UniProtKB-KW"/>
</dbReference>
<evidence type="ECO:0000256" key="1">
    <source>
        <dbReference type="ARBA" id="ARBA00022723"/>
    </source>
</evidence>
<feature type="binding site" evidence="6">
    <location>
        <position position="623"/>
    </location>
    <ligand>
        <name>Mg(2+)</name>
        <dbReference type="ChEBI" id="CHEBI:18420"/>
    </ligand>
</feature>
<dbReference type="PANTHER" id="PTHR10218">
    <property type="entry name" value="GTP-BINDING PROTEIN ALPHA SUBUNIT"/>
    <property type="match status" value="1"/>
</dbReference>
<dbReference type="FunFam" id="1.10.400.10:FF:000064">
    <property type="entry name" value="Uncharacterized protein"/>
    <property type="match status" value="1"/>
</dbReference>
<accession>A0A2A6CML6</accession>
<dbReference type="GO" id="GO:0046872">
    <property type="term" value="F:metal ion binding"/>
    <property type="evidence" value="ECO:0007669"/>
    <property type="project" value="UniProtKB-KW"/>
</dbReference>
<evidence type="ECO:0000256" key="4">
    <source>
        <dbReference type="ARBA" id="ARBA00023224"/>
    </source>
</evidence>